<proteinExistence type="predicted"/>
<gene>
    <name evidence="1" type="ORF">ACFO0B_23815</name>
</gene>
<comment type="caution">
    <text evidence="1">The sequence shown here is derived from an EMBL/GenBank/DDBJ whole genome shotgun (WGS) entry which is preliminary data.</text>
</comment>
<evidence type="ECO:0000313" key="2">
    <source>
        <dbReference type="Proteomes" id="UP001595696"/>
    </source>
</evidence>
<accession>A0ABV8DXZ9</accession>
<dbReference type="EMBL" id="JBHSAX010000019">
    <property type="protein sequence ID" value="MFC3965025.1"/>
    <property type="molecule type" value="Genomic_DNA"/>
</dbReference>
<dbReference type="RefSeq" id="WP_084505282.1">
    <property type="nucleotide sequence ID" value="NZ_JBHSAX010000019.1"/>
</dbReference>
<reference evidence="2" key="1">
    <citation type="journal article" date="2019" name="Int. J. Syst. Evol. Microbiol.">
        <title>The Global Catalogue of Microorganisms (GCM) 10K type strain sequencing project: providing services to taxonomists for standard genome sequencing and annotation.</title>
        <authorList>
            <consortium name="The Broad Institute Genomics Platform"/>
            <consortium name="The Broad Institute Genome Sequencing Center for Infectious Disease"/>
            <person name="Wu L."/>
            <person name="Ma J."/>
        </authorList>
    </citation>
    <scope>NUCLEOTIDE SEQUENCE [LARGE SCALE GENOMIC DNA]</scope>
    <source>
        <strain evidence="2">CGMCC 4.7330</strain>
    </source>
</reference>
<name>A0ABV8DXZ9_9NOCA</name>
<organism evidence="1 2">
    <name type="scientific">Nocardia jiangsuensis</name>
    <dbReference type="NCBI Taxonomy" id="1691563"/>
    <lineage>
        <taxon>Bacteria</taxon>
        <taxon>Bacillati</taxon>
        <taxon>Actinomycetota</taxon>
        <taxon>Actinomycetes</taxon>
        <taxon>Mycobacteriales</taxon>
        <taxon>Nocardiaceae</taxon>
        <taxon>Nocardia</taxon>
    </lineage>
</organism>
<evidence type="ECO:0000313" key="1">
    <source>
        <dbReference type="EMBL" id="MFC3965025.1"/>
    </source>
</evidence>
<keyword evidence="2" id="KW-1185">Reference proteome</keyword>
<protein>
    <submittedName>
        <fullName evidence="1">DUF4236 domain-containing protein</fullName>
    </submittedName>
</protein>
<sequence length="55" mass="6556">MPIKYRQRKSFGPLKFNFTQNGMSSWGIKIGRWSWNSRTKKNSVDLPGPLSWRQR</sequence>
<dbReference type="Proteomes" id="UP001595696">
    <property type="component" value="Unassembled WGS sequence"/>
</dbReference>